<dbReference type="Proteomes" id="UP000295788">
    <property type="component" value="Unassembled WGS sequence"/>
</dbReference>
<dbReference type="CDD" id="cd10551">
    <property type="entry name" value="PsrB"/>
    <property type="match status" value="1"/>
</dbReference>
<evidence type="ECO:0000313" key="6">
    <source>
        <dbReference type="EMBL" id="TCS82453.1"/>
    </source>
</evidence>
<keyword evidence="2" id="KW-0479">Metal-binding</keyword>
<keyword evidence="1" id="KW-0004">4Fe-4S</keyword>
<feature type="domain" description="4Fe-4S ferredoxin-type" evidence="5">
    <location>
        <begin position="13"/>
        <end position="42"/>
    </location>
</feature>
<dbReference type="RefSeq" id="WP_132768750.1">
    <property type="nucleotide sequence ID" value="NZ_SMAB01000009.1"/>
</dbReference>
<keyword evidence="3" id="KW-0408">Iron</keyword>
<evidence type="ECO:0000313" key="7">
    <source>
        <dbReference type="Proteomes" id="UP000295788"/>
    </source>
</evidence>
<accession>A0A4R3KH53</accession>
<dbReference type="PROSITE" id="PS00198">
    <property type="entry name" value="4FE4S_FER_1"/>
    <property type="match status" value="1"/>
</dbReference>
<gene>
    <name evidence="6" type="ORF">EDD72_10920</name>
</gene>
<feature type="domain" description="4Fe-4S ferredoxin-type" evidence="5">
    <location>
        <begin position="90"/>
        <end position="119"/>
    </location>
</feature>
<dbReference type="PANTHER" id="PTHR43177:SF3">
    <property type="entry name" value="PROTEIN NRFC HOMOLOG"/>
    <property type="match status" value="1"/>
</dbReference>
<dbReference type="GO" id="GO:0051539">
    <property type="term" value="F:4 iron, 4 sulfur cluster binding"/>
    <property type="evidence" value="ECO:0007669"/>
    <property type="project" value="UniProtKB-KW"/>
</dbReference>
<dbReference type="NCBIfam" id="NF045797">
    <property type="entry name" value="DsrO"/>
    <property type="match status" value="1"/>
</dbReference>
<keyword evidence="7" id="KW-1185">Reference proteome</keyword>
<dbReference type="PANTHER" id="PTHR43177">
    <property type="entry name" value="PROTEIN NRFC"/>
    <property type="match status" value="1"/>
</dbReference>
<sequence length="206" mass="22868">MANEQVQQRTKRYAMVIDIGKCSGCDACTVACTIENNVPEGNFRTWVKEIEVGTFPDVKRAKLPRLCNHCEDAPCQKVCPVEATWRAEDGTILIDYDRCIGCKYCMAACPYEARYVNPITNTVDKCTFCYHRVEEGLEPACVATCVGGARVFGDLNDPDSLVHQLVATKNTQVLKPEMGTKPQVYYIDADGTLMSSDYSALKKGEK</sequence>
<reference evidence="6 7" key="1">
    <citation type="submission" date="2019-03" db="EMBL/GenBank/DDBJ databases">
        <title>Genomic Encyclopedia of Type Strains, Phase IV (KMG-IV): sequencing the most valuable type-strain genomes for metagenomic binning, comparative biology and taxonomic classification.</title>
        <authorList>
            <person name="Goeker M."/>
        </authorList>
    </citation>
    <scope>NUCLEOTIDE SEQUENCE [LARGE SCALE GENOMIC DNA]</scope>
    <source>
        <strain evidence="6 7">DSM 23802</strain>
    </source>
</reference>
<dbReference type="Pfam" id="PF13247">
    <property type="entry name" value="Fer4_11"/>
    <property type="match status" value="1"/>
</dbReference>
<dbReference type="SUPFAM" id="SSF54862">
    <property type="entry name" value="4Fe-4S ferredoxins"/>
    <property type="match status" value="1"/>
</dbReference>
<dbReference type="AlphaFoldDB" id="A0A4R3KH53"/>
<dbReference type="PROSITE" id="PS51379">
    <property type="entry name" value="4FE4S_FER_2"/>
    <property type="match status" value="2"/>
</dbReference>
<organism evidence="6 7">
    <name type="scientific">Tepidibacillus fermentans</name>
    <dbReference type="NCBI Taxonomy" id="1281767"/>
    <lineage>
        <taxon>Bacteria</taxon>
        <taxon>Bacillati</taxon>
        <taxon>Bacillota</taxon>
        <taxon>Bacilli</taxon>
        <taxon>Bacillales</taxon>
        <taxon>Bacillaceae</taxon>
        <taxon>Tepidibacillus</taxon>
    </lineage>
</organism>
<dbReference type="InterPro" id="IPR017900">
    <property type="entry name" value="4Fe4S_Fe_S_CS"/>
</dbReference>
<dbReference type="Gene3D" id="3.30.70.20">
    <property type="match status" value="2"/>
</dbReference>
<comment type="caution">
    <text evidence="6">The sequence shown here is derived from an EMBL/GenBank/DDBJ whole genome shotgun (WGS) entry which is preliminary data.</text>
</comment>
<dbReference type="InterPro" id="IPR050954">
    <property type="entry name" value="ET_IronSulfur_Cluster-Binding"/>
</dbReference>
<evidence type="ECO:0000256" key="4">
    <source>
        <dbReference type="ARBA" id="ARBA00023014"/>
    </source>
</evidence>
<evidence type="ECO:0000256" key="1">
    <source>
        <dbReference type="ARBA" id="ARBA00022485"/>
    </source>
</evidence>
<dbReference type="InterPro" id="IPR017896">
    <property type="entry name" value="4Fe4S_Fe-S-bd"/>
</dbReference>
<evidence type="ECO:0000259" key="5">
    <source>
        <dbReference type="PROSITE" id="PS51379"/>
    </source>
</evidence>
<dbReference type="EMBL" id="SMAB01000009">
    <property type="protein sequence ID" value="TCS82453.1"/>
    <property type="molecule type" value="Genomic_DNA"/>
</dbReference>
<dbReference type="GO" id="GO:0046872">
    <property type="term" value="F:metal ion binding"/>
    <property type="evidence" value="ECO:0007669"/>
    <property type="project" value="UniProtKB-KW"/>
</dbReference>
<keyword evidence="4" id="KW-0411">Iron-sulfur</keyword>
<name>A0A4R3KH53_9BACI</name>
<proteinExistence type="predicted"/>
<evidence type="ECO:0000256" key="2">
    <source>
        <dbReference type="ARBA" id="ARBA00022723"/>
    </source>
</evidence>
<protein>
    <submittedName>
        <fullName evidence="6">Tetrathionate reductase subunit B</fullName>
    </submittedName>
</protein>
<evidence type="ECO:0000256" key="3">
    <source>
        <dbReference type="ARBA" id="ARBA00023004"/>
    </source>
</evidence>
<dbReference type="OrthoDB" id="9779457at2"/>
<dbReference type="InterPro" id="IPR054822">
    <property type="entry name" value="DsrO-like"/>
</dbReference>